<evidence type="ECO:0000259" key="7">
    <source>
        <dbReference type="Pfam" id="PF04542"/>
    </source>
</evidence>
<dbReference type="InterPro" id="IPR013325">
    <property type="entry name" value="RNA_pol_sigma_r2"/>
</dbReference>
<evidence type="ECO:0000256" key="4">
    <source>
        <dbReference type="ARBA" id="ARBA00023125"/>
    </source>
</evidence>
<dbReference type="SUPFAM" id="SSF88946">
    <property type="entry name" value="Sigma2 domain of RNA polymerase sigma factors"/>
    <property type="match status" value="1"/>
</dbReference>
<accession>A0A5S5BVL6</accession>
<comment type="similarity">
    <text evidence="1 6">Belongs to the sigma-70 factor family. ECF subfamily.</text>
</comment>
<dbReference type="AlphaFoldDB" id="A0A5S5BVL6"/>
<name>A0A5S5BVL6_9BACL</name>
<dbReference type="PANTHER" id="PTHR43133">
    <property type="entry name" value="RNA POLYMERASE ECF-TYPE SIGMA FACTO"/>
    <property type="match status" value="1"/>
</dbReference>
<dbReference type="InterPro" id="IPR014284">
    <property type="entry name" value="RNA_pol_sigma-70_dom"/>
</dbReference>
<dbReference type="PANTHER" id="PTHR43133:SF46">
    <property type="entry name" value="RNA POLYMERASE SIGMA-70 FACTOR ECF SUBFAMILY"/>
    <property type="match status" value="1"/>
</dbReference>
<evidence type="ECO:0000256" key="2">
    <source>
        <dbReference type="ARBA" id="ARBA00023015"/>
    </source>
</evidence>
<dbReference type="Pfam" id="PF08281">
    <property type="entry name" value="Sigma70_r4_2"/>
    <property type="match status" value="1"/>
</dbReference>
<keyword evidence="3 6" id="KW-0731">Sigma factor</keyword>
<dbReference type="SUPFAM" id="SSF88659">
    <property type="entry name" value="Sigma3 and sigma4 domains of RNA polymerase sigma factors"/>
    <property type="match status" value="1"/>
</dbReference>
<dbReference type="PROSITE" id="PS01063">
    <property type="entry name" value="SIGMA70_ECF"/>
    <property type="match status" value="1"/>
</dbReference>
<dbReference type="InterPro" id="IPR039425">
    <property type="entry name" value="RNA_pol_sigma-70-like"/>
</dbReference>
<gene>
    <name evidence="9" type="ORF">BCM02_110181</name>
</gene>
<dbReference type="NCBIfam" id="TIGR02937">
    <property type="entry name" value="sigma70-ECF"/>
    <property type="match status" value="1"/>
</dbReference>
<dbReference type="Pfam" id="PF04542">
    <property type="entry name" value="Sigma70_r2"/>
    <property type="match status" value="1"/>
</dbReference>
<protein>
    <recommendedName>
        <fullName evidence="6">RNA polymerase sigma factor</fullName>
    </recommendedName>
</protein>
<evidence type="ECO:0000256" key="5">
    <source>
        <dbReference type="ARBA" id="ARBA00023163"/>
    </source>
</evidence>
<dbReference type="InterPro" id="IPR007627">
    <property type="entry name" value="RNA_pol_sigma70_r2"/>
</dbReference>
<dbReference type="CDD" id="cd06171">
    <property type="entry name" value="Sigma70_r4"/>
    <property type="match status" value="1"/>
</dbReference>
<dbReference type="GO" id="GO:0006950">
    <property type="term" value="P:response to stress"/>
    <property type="evidence" value="ECO:0007669"/>
    <property type="project" value="UniProtKB-ARBA"/>
</dbReference>
<organism evidence="9 10">
    <name type="scientific">Paenibacillus methanolicus</name>
    <dbReference type="NCBI Taxonomy" id="582686"/>
    <lineage>
        <taxon>Bacteria</taxon>
        <taxon>Bacillati</taxon>
        <taxon>Bacillota</taxon>
        <taxon>Bacilli</taxon>
        <taxon>Bacillales</taxon>
        <taxon>Paenibacillaceae</taxon>
        <taxon>Paenibacillus</taxon>
    </lineage>
</organism>
<evidence type="ECO:0000313" key="9">
    <source>
        <dbReference type="EMBL" id="TYP71231.1"/>
    </source>
</evidence>
<evidence type="ECO:0000256" key="3">
    <source>
        <dbReference type="ARBA" id="ARBA00023082"/>
    </source>
</evidence>
<keyword evidence="4 6" id="KW-0238">DNA-binding</keyword>
<feature type="domain" description="RNA polymerase sigma-70 region 2" evidence="7">
    <location>
        <begin position="50"/>
        <end position="109"/>
    </location>
</feature>
<evidence type="ECO:0000259" key="8">
    <source>
        <dbReference type="Pfam" id="PF08281"/>
    </source>
</evidence>
<dbReference type="InterPro" id="IPR013324">
    <property type="entry name" value="RNA_pol_sigma_r3/r4-like"/>
</dbReference>
<dbReference type="Proteomes" id="UP000323257">
    <property type="component" value="Unassembled WGS sequence"/>
</dbReference>
<keyword evidence="2 6" id="KW-0805">Transcription regulation</keyword>
<dbReference type="InterPro" id="IPR000838">
    <property type="entry name" value="RNA_pol_sigma70_ECF_CS"/>
</dbReference>
<dbReference type="Gene3D" id="1.10.1740.10">
    <property type="match status" value="1"/>
</dbReference>
<reference evidence="9 10" key="1">
    <citation type="submission" date="2019-07" db="EMBL/GenBank/DDBJ databases">
        <title>Genomic Encyclopedia of Type Strains, Phase III (KMG-III): the genomes of soil and plant-associated and newly described type strains.</title>
        <authorList>
            <person name="Whitman W."/>
        </authorList>
    </citation>
    <scope>NUCLEOTIDE SEQUENCE [LARGE SCALE GENOMIC DNA]</scope>
    <source>
        <strain evidence="9 10">BL24</strain>
    </source>
</reference>
<sequence length="210" mass="23716">MISRIGEGKGTKPAVRRSYKIEVNALAEGWEYLKHLDAGYDRAPVLRDMMDAYGNDVWNYAFFLTKRPEAADDVAQEVFLAAYNGLYGFRGGCTVKSWLLTITRNKALHVVQSAFIRRVTLTDRIVRKDAAPSAEANALEGMENHALWEAVLRLPRKYREVLVLDYHYGLTLREIAALLRISEGTVKSRSHRAKKQLNAMLSEDGKGEEA</sequence>
<dbReference type="GO" id="GO:0006352">
    <property type="term" value="P:DNA-templated transcription initiation"/>
    <property type="evidence" value="ECO:0007669"/>
    <property type="project" value="InterPro"/>
</dbReference>
<dbReference type="EMBL" id="VNHS01000010">
    <property type="protein sequence ID" value="TYP71231.1"/>
    <property type="molecule type" value="Genomic_DNA"/>
</dbReference>
<dbReference type="InterPro" id="IPR036388">
    <property type="entry name" value="WH-like_DNA-bd_sf"/>
</dbReference>
<dbReference type="GO" id="GO:0003677">
    <property type="term" value="F:DNA binding"/>
    <property type="evidence" value="ECO:0007669"/>
    <property type="project" value="UniProtKB-KW"/>
</dbReference>
<feature type="domain" description="RNA polymerase sigma factor 70 region 4 type 2" evidence="8">
    <location>
        <begin position="146"/>
        <end position="197"/>
    </location>
</feature>
<keyword evidence="5 6" id="KW-0804">Transcription</keyword>
<dbReference type="InterPro" id="IPR013249">
    <property type="entry name" value="RNA_pol_sigma70_r4_t2"/>
</dbReference>
<evidence type="ECO:0000256" key="1">
    <source>
        <dbReference type="ARBA" id="ARBA00010641"/>
    </source>
</evidence>
<keyword evidence="10" id="KW-1185">Reference proteome</keyword>
<dbReference type="Gene3D" id="1.10.10.10">
    <property type="entry name" value="Winged helix-like DNA-binding domain superfamily/Winged helix DNA-binding domain"/>
    <property type="match status" value="1"/>
</dbReference>
<evidence type="ECO:0000313" key="10">
    <source>
        <dbReference type="Proteomes" id="UP000323257"/>
    </source>
</evidence>
<dbReference type="GO" id="GO:0016987">
    <property type="term" value="F:sigma factor activity"/>
    <property type="evidence" value="ECO:0007669"/>
    <property type="project" value="UniProtKB-KW"/>
</dbReference>
<comment type="caution">
    <text evidence="9">The sequence shown here is derived from an EMBL/GenBank/DDBJ whole genome shotgun (WGS) entry which is preliminary data.</text>
</comment>
<evidence type="ECO:0000256" key="6">
    <source>
        <dbReference type="RuleBase" id="RU000716"/>
    </source>
</evidence>
<proteinExistence type="inferred from homology"/>